<keyword evidence="6" id="KW-0863">Zinc-finger</keyword>
<feature type="region of interest" description="Disordered" evidence="10">
    <location>
        <begin position="71"/>
        <end position="107"/>
    </location>
</feature>
<dbReference type="Proteomes" id="UP000887229">
    <property type="component" value="Unassembled WGS sequence"/>
</dbReference>
<feature type="domain" description="Matrin-type" evidence="11">
    <location>
        <begin position="54"/>
        <end position="84"/>
    </location>
</feature>
<dbReference type="PANTHER" id="PTHR23205">
    <property type="entry name" value="SPLICING FACTOR 3A SUBUNIT 2"/>
    <property type="match status" value="1"/>
</dbReference>
<dbReference type="GO" id="GO:0008270">
    <property type="term" value="F:zinc ion binding"/>
    <property type="evidence" value="ECO:0007669"/>
    <property type="project" value="UniProtKB-KW"/>
</dbReference>
<feature type="region of interest" description="Disordered" evidence="10">
    <location>
        <begin position="1"/>
        <end position="25"/>
    </location>
</feature>
<evidence type="ECO:0000256" key="7">
    <source>
        <dbReference type="ARBA" id="ARBA00022833"/>
    </source>
</evidence>
<dbReference type="InterPro" id="IPR000690">
    <property type="entry name" value="Matrin/U1-C_Znf_C2H2"/>
</dbReference>
<sequence>MDFQNRAGSKFGGGGVASQSATNADRRERLRKLALETIDLDKDPYFFKNHVGSFECRLCLTVHQNDGSYLAHTQGKKHQTNLARRAAKEEKEGRARENGGIDPATGLPVGVAQVRRNLVKIGRPGYKITKIRDPHTRQQGLLFQLQYPDAAPGAPAPKWQVMNAFTQHVEEPDRNYQYLLVAAEPYETVGFKIPARELDKREDRQFDYWDADAKEYWLQVMFMTEREERYNAAPGLGGRT</sequence>
<evidence type="ECO:0000313" key="12">
    <source>
        <dbReference type="EMBL" id="KAG9255136.1"/>
    </source>
</evidence>
<evidence type="ECO:0000256" key="2">
    <source>
        <dbReference type="ARBA" id="ARBA00008995"/>
    </source>
</evidence>
<keyword evidence="3" id="KW-0507">mRNA processing</keyword>
<evidence type="ECO:0000313" key="13">
    <source>
        <dbReference type="Proteomes" id="UP000887229"/>
    </source>
</evidence>
<dbReference type="Pfam" id="PF16835">
    <property type="entry name" value="SF3A2"/>
    <property type="match status" value="1"/>
</dbReference>
<dbReference type="GeneID" id="70294304"/>
<dbReference type="AlphaFoldDB" id="A0A9P8CRV9"/>
<dbReference type="InterPro" id="IPR013087">
    <property type="entry name" value="Znf_C2H2_type"/>
</dbReference>
<dbReference type="InterPro" id="IPR031781">
    <property type="entry name" value="SF3A2_dom"/>
</dbReference>
<reference evidence="12" key="1">
    <citation type="journal article" date="2021" name="IMA Fungus">
        <title>Genomic characterization of three marine fungi, including Emericellopsis atlantica sp. nov. with signatures of a generalist lifestyle and marine biomass degradation.</title>
        <authorList>
            <person name="Hagestad O.C."/>
            <person name="Hou L."/>
            <person name="Andersen J.H."/>
            <person name="Hansen E.H."/>
            <person name="Altermark B."/>
            <person name="Li C."/>
            <person name="Kuhnert E."/>
            <person name="Cox R.J."/>
            <person name="Crous P.W."/>
            <person name="Spatafora J.W."/>
            <person name="Lail K."/>
            <person name="Amirebrahimi M."/>
            <person name="Lipzen A."/>
            <person name="Pangilinan J."/>
            <person name="Andreopoulos W."/>
            <person name="Hayes R.D."/>
            <person name="Ng V."/>
            <person name="Grigoriev I.V."/>
            <person name="Jackson S.A."/>
            <person name="Sutton T.D.S."/>
            <person name="Dobson A.D.W."/>
            <person name="Rama T."/>
        </authorList>
    </citation>
    <scope>NUCLEOTIDE SEQUENCE</scope>
    <source>
        <strain evidence="12">TS7</strain>
    </source>
</reference>
<dbReference type="PROSITE" id="PS50171">
    <property type="entry name" value="ZF_MATRIN"/>
    <property type="match status" value="1"/>
</dbReference>
<dbReference type="OrthoDB" id="10250970at2759"/>
<keyword evidence="5" id="KW-0747">Spliceosome</keyword>
<evidence type="ECO:0000256" key="6">
    <source>
        <dbReference type="ARBA" id="ARBA00022771"/>
    </source>
</evidence>
<keyword evidence="13" id="KW-1185">Reference proteome</keyword>
<evidence type="ECO:0000256" key="3">
    <source>
        <dbReference type="ARBA" id="ARBA00022664"/>
    </source>
</evidence>
<dbReference type="PANTHER" id="PTHR23205:SF0">
    <property type="entry name" value="SPLICING FACTOR 3A SUBUNIT 2"/>
    <property type="match status" value="1"/>
</dbReference>
<gene>
    <name evidence="12" type="ORF">F5Z01DRAFT_654049</name>
</gene>
<dbReference type="GO" id="GO:0000245">
    <property type="term" value="P:spliceosomal complex assembly"/>
    <property type="evidence" value="ECO:0007669"/>
    <property type="project" value="TreeGrafter"/>
</dbReference>
<keyword evidence="8" id="KW-0508">mRNA splicing</keyword>
<dbReference type="Gene3D" id="2.60.40.2690">
    <property type="match status" value="1"/>
</dbReference>
<name>A0A9P8CRV9_9HYPO</name>
<dbReference type="RefSeq" id="XP_046119060.1">
    <property type="nucleotide sequence ID" value="XM_046263401.1"/>
</dbReference>
<evidence type="ECO:0000256" key="5">
    <source>
        <dbReference type="ARBA" id="ARBA00022728"/>
    </source>
</evidence>
<comment type="similarity">
    <text evidence="2">Belongs to the SF3A2 family.</text>
</comment>
<dbReference type="GO" id="GO:0005686">
    <property type="term" value="C:U2 snRNP"/>
    <property type="evidence" value="ECO:0007669"/>
    <property type="project" value="TreeGrafter"/>
</dbReference>
<feature type="compositionally biased region" description="Basic and acidic residues" evidence="10">
    <location>
        <begin position="86"/>
        <end position="99"/>
    </location>
</feature>
<evidence type="ECO:0000256" key="4">
    <source>
        <dbReference type="ARBA" id="ARBA00022723"/>
    </source>
</evidence>
<dbReference type="SMART" id="SM00451">
    <property type="entry name" value="ZnF_U1"/>
    <property type="match status" value="1"/>
</dbReference>
<dbReference type="SUPFAM" id="SSF57667">
    <property type="entry name" value="beta-beta-alpha zinc fingers"/>
    <property type="match status" value="1"/>
</dbReference>
<protein>
    <recommendedName>
        <fullName evidence="11">Matrin-type domain-containing protein</fullName>
    </recommendedName>
</protein>
<keyword evidence="7" id="KW-0862">Zinc</keyword>
<comment type="caution">
    <text evidence="12">The sequence shown here is derived from an EMBL/GenBank/DDBJ whole genome shotgun (WGS) entry which is preliminary data.</text>
</comment>
<dbReference type="GO" id="GO:0071013">
    <property type="term" value="C:catalytic step 2 spliceosome"/>
    <property type="evidence" value="ECO:0007669"/>
    <property type="project" value="TreeGrafter"/>
</dbReference>
<evidence type="ECO:0000259" key="11">
    <source>
        <dbReference type="PROSITE" id="PS50171"/>
    </source>
</evidence>
<keyword evidence="4" id="KW-0479">Metal-binding</keyword>
<evidence type="ECO:0000256" key="10">
    <source>
        <dbReference type="SAM" id="MobiDB-lite"/>
    </source>
</evidence>
<comment type="subcellular location">
    <subcellularLocation>
        <location evidence="1">Nucleus</location>
    </subcellularLocation>
</comment>
<keyword evidence="9" id="KW-0539">Nucleus</keyword>
<dbReference type="InterPro" id="IPR036236">
    <property type="entry name" value="Znf_C2H2_sf"/>
</dbReference>
<organism evidence="12 13">
    <name type="scientific">Emericellopsis atlantica</name>
    <dbReference type="NCBI Taxonomy" id="2614577"/>
    <lineage>
        <taxon>Eukaryota</taxon>
        <taxon>Fungi</taxon>
        <taxon>Dikarya</taxon>
        <taxon>Ascomycota</taxon>
        <taxon>Pezizomycotina</taxon>
        <taxon>Sordariomycetes</taxon>
        <taxon>Hypocreomycetidae</taxon>
        <taxon>Hypocreales</taxon>
        <taxon>Bionectriaceae</taxon>
        <taxon>Emericellopsis</taxon>
    </lineage>
</organism>
<evidence type="ECO:0000256" key="8">
    <source>
        <dbReference type="ARBA" id="ARBA00023187"/>
    </source>
</evidence>
<dbReference type="EMBL" id="MU251252">
    <property type="protein sequence ID" value="KAG9255136.1"/>
    <property type="molecule type" value="Genomic_DNA"/>
</dbReference>
<dbReference type="GO" id="GO:0003676">
    <property type="term" value="F:nucleic acid binding"/>
    <property type="evidence" value="ECO:0007669"/>
    <property type="project" value="InterPro"/>
</dbReference>
<proteinExistence type="inferred from homology"/>
<dbReference type="SMART" id="SM01050">
    <property type="entry name" value="CactinC_cactus"/>
    <property type="match status" value="1"/>
</dbReference>
<dbReference type="GO" id="GO:0071004">
    <property type="term" value="C:U2-type prespliceosome"/>
    <property type="evidence" value="ECO:0007669"/>
    <property type="project" value="TreeGrafter"/>
</dbReference>
<dbReference type="Pfam" id="PF12874">
    <property type="entry name" value="zf-met"/>
    <property type="match status" value="1"/>
</dbReference>
<dbReference type="InterPro" id="IPR052092">
    <property type="entry name" value="SF3A2"/>
</dbReference>
<evidence type="ECO:0000256" key="9">
    <source>
        <dbReference type="ARBA" id="ARBA00023242"/>
    </source>
</evidence>
<accession>A0A9P8CRV9</accession>
<dbReference type="InterPro" id="IPR003604">
    <property type="entry name" value="Matrin/U1-like-C_Znf_C2H2"/>
</dbReference>
<evidence type="ECO:0000256" key="1">
    <source>
        <dbReference type="ARBA" id="ARBA00004123"/>
    </source>
</evidence>